<name>A0A7I8WF77_9ANNE</name>
<organism evidence="1 2">
    <name type="scientific">Dimorphilus gyrociliatus</name>
    <dbReference type="NCBI Taxonomy" id="2664684"/>
    <lineage>
        <taxon>Eukaryota</taxon>
        <taxon>Metazoa</taxon>
        <taxon>Spiralia</taxon>
        <taxon>Lophotrochozoa</taxon>
        <taxon>Annelida</taxon>
        <taxon>Polychaeta</taxon>
        <taxon>Polychaeta incertae sedis</taxon>
        <taxon>Dinophilidae</taxon>
        <taxon>Dimorphilus</taxon>
    </lineage>
</organism>
<dbReference type="AlphaFoldDB" id="A0A7I8WF77"/>
<reference evidence="1 2" key="1">
    <citation type="submission" date="2020-08" db="EMBL/GenBank/DDBJ databases">
        <authorList>
            <person name="Hejnol A."/>
        </authorList>
    </citation>
    <scope>NUCLEOTIDE SEQUENCE [LARGE SCALE GENOMIC DNA]</scope>
</reference>
<proteinExistence type="predicted"/>
<comment type="caution">
    <text evidence="1">The sequence shown here is derived from an EMBL/GenBank/DDBJ whole genome shotgun (WGS) entry which is preliminary data.</text>
</comment>
<dbReference type="EMBL" id="CAJFCJ010000082">
    <property type="protein sequence ID" value="CAD5126779.1"/>
    <property type="molecule type" value="Genomic_DNA"/>
</dbReference>
<dbReference type="Proteomes" id="UP000549394">
    <property type="component" value="Unassembled WGS sequence"/>
</dbReference>
<sequence>MIRTVPLETTGSYQKDNILEYPICYVGKLELNSKFERFFIVKTPFIENVEKDFCITFSIIARIHDFISIFIENSKGEQKQLGDVAFNIVDKGNSLQWNGYAITGINSYSNSSVKIIFKIFRYKSGFYTDFMMFDEIALTNGKSITSKSDGYNCNFENGYCFYENFDIGDPDFVWSRTKFSNKCSSNPCSLAVTDYNITIGKVALIKSKLLRNIGNKCLSIQHKSDHPAGNNTLSVRLQPTFQSKEQKYFIKWKEFARLDKDNAKKNIYSLGELTRKILQKRKNYC</sequence>
<evidence type="ECO:0000313" key="1">
    <source>
        <dbReference type="EMBL" id="CAD5126779.1"/>
    </source>
</evidence>
<keyword evidence="2" id="KW-1185">Reference proteome</keyword>
<gene>
    <name evidence="1" type="ORF">DGYR_LOCUS14007</name>
</gene>
<accession>A0A7I8WF77</accession>
<protein>
    <submittedName>
        <fullName evidence="1">DgyrCDS14824</fullName>
    </submittedName>
</protein>
<evidence type="ECO:0000313" key="2">
    <source>
        <dbReference type="Proteomes" id="UP000549394"/>
    </source>
</evidence>